<proteinExistence type="predicted"/>
<comment type="caution">
    <text evidence="1">The sequence shown here is derived from an EMBL/GenBank/DDBJ whole genome shotgun (WGS) entry which is preliminary data.</text>
</comment>
<accession>A0AB35HBL4</accession>
<gene>
    <name evidence="1" type="ORF">LJD63_02690</name>
</gene>
<dbReference type="AlphaFoldDB" id="A0AB35HBL4"/>
<dbReference type="RefSeq" id="WP_227283094.1">
    <property type="nucleotide sequence ID" value="NZ_JAJDLA010000003.1"/>
</dbReference>
<reference evidence="1" key="1">
    <citation type="submission" date="2021-10" db="EMBL/GenBank/DDBJ databases">
        <title>Collection of gut derived symbiotic bacterial strains cultured from healthy donors.</title>
        <authorList>
            <person name="Lin H."/>
            <person name="Littmann E."/>
            <person name="Kohout C."/>
            <person name="Pamer E.G."/>
        </authorList>
    </citation>
    <scope>NUCLEOTIDE SEQUENCE</scope>
    <source>
        <strain evidence="1">DFI.4.35</strain>
    </source>
</reference>
<sequence length="338" mass="39699">MERLFDVMAKDMGITPYKGESKDSYIYRIVFSALGLWCLTNAQTEMQDMKGISKNAQTILLHNLAEEYIKLYPSLRSFFGREKKDVAVFIRNLYEQTGYLLILDNNYNVLNKSAEAVRVSDIEYLYFGLPSGKISVNGLGIHSCHFHKEISMEEFLIRDFLTPEEYIAVNYNLCDFDNRDIDYLELEFFDTKSLKPVSKSWQRKSLSEFTIVRKGYLGPYYKVIVKNDREILFSDENKNIDSIDSLTGAEFRRLYIALRRYYNHPMEVLVCPIDNEYTHIKINGQMPNREYFYFLLNGWPKGFVTDRYNFIMRNELVPQSVAILEDLGFKRKNGVFYG</sequence>
<protein>
    <submittedName>
        <fullName evidence="1">Uncharacterized protein</fullName>
    </submittedName>
</protein>
<dbReference type="EMBL" id="JAJDLA010000003">
    <property type="protein sequence ID" value="MCB8605171.1"/>
    <property type="molecule type" value="Genomic_DNA"/>
</dbReference>
<evidence type="ECO:0000313" key="2">
    <source>
        <dbReference type="Proteomes" id="UP001198010"/>
    </source>
</evidence>
<dbReference type="Proteomes" id="UP001198010">
    <property type="component" value="Unassembled WGS sequence"/>
</dbReference>
<organism evidence="1 2">
    <name type="scientific">Veillonella nakazawae</name>
    <dbReference type="NCBI Taxonomy" id="2682456"/>
    <lineage>
        <taxon>Bacteria</taxon>
        <taxon>Bacillati</taxon>
        <taxon>Bacillota</taxon>
        <taxon>Negativicutes</taxon>
        <taxon>Veillonellales</taxon>
        <taxon>Veillonellaceae</taxon>
        <taxon>Veillonella</taxon>
    </lineage>
</organism>
<name>A0AB35HBL4_9FIRM</name>
<evidence type="ECO:0000313" key="1">
    <source>
        <dbReference type="EMBL" id="MCB8605171.1"/>
    </source>
</evidence>